<proteinExistence type="inferred from homology"/>
<dbReference type="InterPro" id="IPR032789">
    <property type="entry name" value="T2SS-T3SS_pil_N"/>
</dbReference>
<protein>
    <submittedName>
        <fullName evidence="6">Pilus assembly protein CpaC</fullName>
    </submittedName>
</protein>
<dbReference type="InterPro" id="IPR004846">
    <property type="entry name" value="T2SS/T3SS_dom"/>
</dbReference>
<reference evidence="6 7" key="1">
    <citation type="submission" date="2024-06" db="EMBL/GenBank/DDBJ databases">
        <title>Genomics of switchgrass bacterial isolates.</title>
        <authorList>
            <person name="Shade A."/>
        </authorList>
    </citation>
    <scope>NUCLEOTIDE SEQUENCE [LARGE SCALE GENOMIC DNA]</scope>
    <source>
        <strain evidence="6 7">PvP084</strain>
    </source>
</reference>
<dbReference type="EMBL" id="JBEPNW010000002">
    <property type="protein sequence ID" value="MET3866487.1"/>
    <property type="molecule type" value="Genomic_DNA"/>
</dbReference>
<comment type="similarity">
    <text evidence="1">Belongs to the bacterial secretin family.</text>
</comment>
<evidence type="ECO:0000256" key="3">
    <source>
        <dbReference type="SAM" id="SignalP"/>
    </source>
</evidence>
<keyword evidence="7" id="KW-1185">Reference proteome</keyword>
<feature type="signal peptide" evidence="3">
    <location>
        <begin position="1"/>
        <end position="42"/>
    </location>
</feature>
<evidence type="ECO:0000256" key="2">
    <source>
        <dbReference type="SAM" id="MobiDB-lite"/>
    </source>
</evidence>
<evidence type="ECO:0000256" key="1">
    <source>
        <dbReference type="RuleBase" id="RU004003"/>
    </source>
</evidence>
<feature type="domain" description="Type II/III secretion system secretin-like" evidence="4">
    <location>
        <begin position="317"/>
        <end position="486"/>
    </location>
</feature>
<evidence type="ECO:0000259" key="4">
    <source>
        <dbReference type="Pfam" id="PF00263"/>
    </source>
</evidence>
<keyword evidence="3" id="KW-0732">Signal</keyword>
<dbReference type="RefSeq" id="WP_029359323.1">
    <property type="nucleotide sequence ID" value="NZ_JAZBNP010000001.1"/>
</dbReference>
<evidence type="ECO:0000259" key="5">
    <source>
        <dbReference type="Pfam" id="PF13629"/>
    </source>
</evidence>
<organism evidence="6 7">
    <name type="scientific">Methylobacterium radiotolerans</name>
    <dbReference type="NCBI Taxonomy" id="31998"/>
    <lineage>
        <taxon>Bacteria</taxon>
        <taxon>Pseudomonadati</taxon>
        <taxon>Pseudomonadota</taxon>
        <taxon>Alphaproteobacteria</taxon>
        <taxon>Hyphomicrobiales</taxon>
        <taxon>Methylobacteriaceae</taxon>
        <taxon>Methylobacterium</taxon>
    </lineage>
</organism>
<comment type="caution">
    <text evidence="6">The sequence shown here is derived from an EMBL/GenBank/DDBJ whole genome shotgun (WGS) entry which is preliminary data.</text>
</comment>
<dbReference type="Pfam" id="PF13629">
    <property type="entry name" value="T2SS-T3SS_pil_N"/>
    <property type="match status" value="1"/>
</dbReference>
<dbReference type="InterPro" id="IPR001775">
    <property type="entry name" value="GspD/PilQ"/>
</dbReference>
<sequence>MIAPPPASLPDARPPRRSDRGPRRRSAGALALLAALSGPASAQDRQTFGPAPVLTVGAAEANTTRRVELTAGRSVIVDLPRDAKEVFVANPAVANAVVRSTRKVFVIGMADGATSIFIMDAEGRQIAALDVTVARDLNLGTLRELLSQSIPGGRFDVRSSGASVLLSGAVNSSSDAQQAIDIANAFVGLGGGGAAGPAGAASGGVAAGSRGAVINNLTIRNKDQVMLRVTVVEVSRNVVKQFGINMTGNWAALNPVGNLGQTLVNGGTAAATQVPAMNPNVITNNLPFPINTNTPSGNLIQASVQGGGFSLQATLKAFEQAGVSRILAEPTLTAISGEAAKFLAGGEFAVPASATCAVGGVCSPGITYKPYGVALSFTPTVLADNRISIRVATDVTEIDTQQSFSYVIGNTSVAVPGTRVRRSETTVELPSGGVMMTAGLLQQFNKQAIAGLPGLINLPILGALFRSRDYQRQETELMIMCTPYIARPMEPKQVSRPDDNFVDASDGQTVLLGQINRIYGKVAPPGATAAAPLGRAYRGRVGFIVE</sequence>
<name>A0ABV2NJ17_9HYPH</name>
<accession>A0ABV2NJ17</accession>
<dbReference type="PANTHER" id="PTHR30332">
    <property type="entry name" value="PROBABLE GENERAL SECRETION PATHWAY PROTEIN D"/>
    <property type="match status" value="1"/>
</dbReference>
<feature type="domain" description="Pilus formation protein N-terminal" evidence="5">
    <location>
        <begin position="65"/>
        <end position="133"/>
    </location>
</feature>
<dbReference type="PRINTS" id="PR00811">
    <property type="entry name" value="BCTERIALGSPD"/>
</dbReference>
<gene>
    <name evidence="6" type="ORF">ABIC20_003796</name>
</gene>
<evidence type="ECO:0000313" key="6">
    <source>
        <dbReference type="EMBL" id="MET3866487.1"/>
    </source>
</evidence>
<feature type="chain" id="PRO_5045532358" evidence="3">
    <location>
        <begin position="43"/>
        <end position="546"/>
    </location>
</feature>
<dbReference type="Proteomes" id="UP001549119">
    <property type="component" value="Unassembled WGS sequence"/>
</dbReference>
<dbReference type="Pfam" id="PF00263">
    <property type="entry name" value="Secretin"/>
    <property type="match status" value="1"/>
</dbReference>
<dbReference type="InterPro" id="IPR050810">
    <property type="entry name" value="Bact_Secretion_Sys_Channel"/>
</dbReference>
<dbReference type="PANTHER" id="PTHR30332:SF17">
    <property type="entry name" value="TYPE IV PILIATION SYSTEM PROTEIN DR_0774-RELATED"/>
    <property type="match status" value="1"/>
</dbReference>
<evidence type="ECO:0000313" key="7">
    <source>
        <dbReference type="Proteomes" id="UP001549119"/>
    </source>
</evidence>
<feature type="region of interest" description="Disordered" evidence="2">
    <location>
        <begin position="1"/>
        <end position="25"/>
    </location>
</feature>